<dbReference type="PRINTS" id="PR00019">
    <property type="entry name" value="LEURICHRPT"/>
</dbReference>
<feature type="region of interest" description="Disordered" evidence="14">
    <location>
        <begin position="142"/>
        <end position="164"/>
    </location>
</feature>
<dbReference type="EMBL" id="JADDUC010000016">
    <property type="protein sequence ID" value="KAG0127338.1"/>
    <property type="molecule type" value="Genomic_DNA"/>
</dbReference>
<evidence type="ECO:0000256" key="5">
    <source>
        <dbReference type="ARBA" id="ARBA00022692"/>
    </source>
</evidence>
<evidence type="ECO:0000256" key="9">
    <source>
        <dbReference type="ARBA" id="ARBA00023065"/>
    </source>
</evidence>
<keyword evidence="3" id="KW-1003">Cell membrane</keyword>
<accession>A0A835NZT7</accession>
<dbReference type="InterPro" id="IPR050467">
    <property type="entry name" value="LRFN"/>
</dbReference>
<reference evidence="17 18" key="2">
    <citation type="journal article" date="2021" name="J. Hered.">
        <title>Feather Gene Expression Elucidates the Developmental Basis of Plumage Iridescence in African Starlings.</title>
        <authorList>
            <person name="Rubenstein D.R."/>
            <person name="Corvelo A."/>
            <person name="MacManes M.D."/>
            <person name="Maia R."/>
            <person name="Narzisi G."/>
            <person name="Rousaki A."/>
            <person name="Vandenabeele P."/>
            <person name="Shawkey M.D."/>
            <person name="Solomon J."/>
        </authorList>
    </citation>
    <scope>NUCLEOTIDE SEQUENCE [LARGE SCALE GENOMIC DNA]</scope>
    <source>
        <strain evidence="17">SS15</strain>
    </source>
</reference>
<name>A0A835NZT7_9PASS</name>
<evidence type="ECO:0000256" key="4">
    <source>
        <dbReference type="ARBA" id="ARBA00022614"/>
    </source>
</evidence>
<sequence length="694" mass="76092">MLPKPSPAFTWLNHHPMRNPVMTASAKKRPHKDAAERSEFYNLSWQQPGATGWLAAKIGGDVASRKDHPRALQHTQSTNTFHHLQRYTVSLQPYSGAQHSRPKVWEEAWGEKKRSDSLRSQGSCSRLPGGCAAGASSWAGKTRGILGRGEDGESSRAAKSAHPVPQLHTEEISCNVIKDFPTKGMQAVACIAGSITGKAKVNETTTERSENISRLKNAVPLQHLQDRHRDILTHIDKAPKEKKLALDALVGLCGKLSLEAGRNQEVGAHTGTGTQIRSLALQEQGTPTHTAAAAAKKLLQARSGSREPPKLTKKGARPAQAGQGYQIHLLDCAPMGILEHFPKHMGNWPLVWSVILLAHTVHGCPDKCLCYTASKTADCKNRGFTEIPARLPPEIQILQLQNNRIWRINQNAFTATPLLKILDLSNNSLSSVAPGAFQKLRYLQVLNLTRNMIHYIENKTFSFLPHLKELDLSSNSIIRLPETFGNSTGNITLLSVKHNKLQKMERILLESLPNLKVVLFKDNPWQCNCNIFGLKLWLESFLYRGGISDGIICSAPGIRKGKDLLKVPYELFGACSLRTAQVHLASSHHHHQHQHHQHGHEPRGSPKHGHHGELGAGGCEPKARARPASLRHAIATVVITGVVCGVVCLMMLAAAVYGCAHAALTAKYHREQAGPGRLHGAHDDKQPPFDSSLP</sequence>
<evidence type="ECO:0000256" key="3">
    <source>
        <dbReference type="ARBA" id="ARBA00022475"/>
    </source>
</evidence>
<dbReference type="PROSITE" id="PS51450">
    <property type="entry name" value="LRR"/>
    <property type="match status" value="2"/>
</dbReference>
<dbReference type="PANTHER" id="PTHR45842:SF12">
    <property type="entry name" value="KEKKON 5, ISOFORM A"/>
    <property type="match status" value="1"/>
</dbReference>
<comment type="subcellular location">
    <subcellularLocation>
        <location evidence="1">Cell membrane</location>
        <topology evidence="1">Single-pass membrane protein</topology>
    </subcellularLocation>
</comment>
<protein>
    <submittedName>
        <fullName evidence="17">Leucine-rich repeat and transmembrane domain-containing protein 1</fullName>
    </submittedName>
</protein>
<evidence type="ECO:0000256" key="13">
    <source>
        <dbReference type="ARBA" id="ARBA00023303"/>
    </source>
</evidence>
<dbReference type="SUPFAM" id="SSF52058">
    <property type="entry name" value="L domain-like"/>
    <property type="match status" value="1"/>
</dbReference>
<keyword evidence="2" id="KW-0813">Transport</keyword>
<keyword evidence="8 15" id="KW-1133">Transmembrane helix</keyword>
<evidence type="ECO:0000256" key="7">
    <source>
        <dbReference type="ARBA" id="ARBA00022737"/>
    </source>
</evidence>
<feature type="compositionally biased region" description="Basic residues" evidence="14">
    <location>
        <begin position="586"/>
        <end position="598"/>
    </location>
</feature>
<dbReference type="AlphaFoldDB" id="A0A835NZT7"/>
<evidence type="ECO:0000256" key="10">
    <source>
        <dbReference type="ARBA" id="ARBA00023136"/>
    </source>
</evidence>
<evidence type="ECO:0000256" key="11">
    <source>
        <dbReference type="ARBA" id="ARBA00023157"/>
    </source>
</evidence>
<dbReference type="EMBL" id="JADDUC020000015">
    <property type="protein sequence ID" value="KAI1234431.1"/>
    <property type="molecule type" value="Genomic_DNA"/>
</dbReference>
<gene>
    <name evidence="17" type="ORF">IHE44_0003482</name>
    <name evidence="16" type="ORF">IHE44_003291</name>
</gene>
<keyword evidence="7" id="KW-0677">Repeat</keyword>
<keyword evidence="18" id="KW-1185">Reference proteome</keyword>
<evidence type="ECO:0000256" key="8">
    <source>
        <dbReference type="ARBA" id="ARBA00022989"/>
    </source>
</evidence>
<evidence type="ECO:0000256" key="1">
    <source>
        <dbReference type="ARBA" id="ARBA00004162"/>
    </source>
</evidence>
<evidence type="ECO:0000313" key="17">
    <source>
        <dbReference type="EMBL" id="KAI1234431.1"/>
    </source>
</evidence>
<dbReference type="InterPro" id="IPR003591">
    <property type="entry name" value="Leu-rich_rpt_typical-subtyp"/>
</dbReference>
<feature type="region of interest" description="Disordered" evidence="14">
    <location>
        <begin position="586"/>
        <end position="621"/>
    </location>
</feature>
<evidence type="ECO:0000313" key="16">
    <source>
        <dbReference type="EMBL" id="KAG0127338.1"/>
    </source>
</evidence>
<dbReference type="OrthoDB" id="1394818at2759"/>
<dbReference type="Pfam" id="PF13855">
    <property type="entry name" value="LRR_8"/>
    <property type="match status" value="1"/>
</dbReference>
<keyword evidence="11" id="KW-1015">Disulfide bond</keyword>
<dbReference type="GO" id="GO:0071805">
    <property type="term" value="P:potassium ion transmembrane transport"/>
    <property type="evidence" value="ECO:0007669"/>
    <property type="project" value="UniProtKB-ARBA"/>
</dbReference>
<evidence type="ECO:0000256" key="14">
    <source>
        <dbReference type="SAM" id="MobiDB-lite"/>
    </source>
</evidence>
<dbReference type="Proteomes" id="UP000618051">
    <property type="component" value="Unassembled WGS sequence"/>
</dbReference>
<comment type="caution">
    <text evidence="16">The sequence shown here is derived from an EMBL/GenBank/DDBJ whole genome shotgun (WGS) entry which is preliminary data.</text>
</comment>
<keyword evidence="5 15" id="KW-0812">Transmembrane</keyword>
<reference evidence="17" key="3">
    <citation type="submission" date="2022-01" db="EMBL/GenBank/DDBJ databases">
        <authorList>
            <person name="Rubenstein D.R."/>
        </authorList>
    </citation>
    <scope>NUCLEOTIDE SEQUENCE</scope>
    <source>
        <strain evidence="17">SS15</strain>
        <tissue evidence="17">Liver</tissue>
    </source>
</reference>
<dbReference type="InterPro" id="IPR001611">
    <property type="entry name" value="Leu-rich_rpt"/>
</dbReference>
<dbReference type="SMART" id="SM00369">
    <property type="entry name" value="LRR_TYP"/>
    <property type="match status" value="4"/>
</dbReference>
<evidence type="ECO:0000313" key="18">
    <source>
        <dbReference type="Proteomes" id="UP000618051"/>
    </source>
</evidence>
<keyword evidence="4" id="KW-0433">Leucine-rich repeat</keyword>
<evidence type="ECO:0000256" key="15">
    <source>
        <dbReference type="SAM" id="Phobius"/>
    </source>
</evidence>
<keyword evidence="10 15" id="KW-0472">Membrane</keyword>
<proteinExistence type="predicted"/>
<keyword evidence="9" id="KW-0406">Ion transport</keyword>
<organism evidence="16">
    <name type="scientific">Lamprotornis superbus</name>
    <dbReference type="NCBI Taxonomy" id="245042"/>
    <lineage>
        <taxon>Eukaryota</taxon>
        <taxon>Metazoa</taxon>
        <taxon>Chordata</taxon>
        <taxon>Craniata</taxon>
        <taxon>Vertebrata</taxon>
        <taxon>Euteleostomi</taxon>
        <taxon>Archelosauria</taxon>
        <taxon>Archosauria</taxon>
        <taxon>Dinosauria</taxon>
        <taxon>Saurischia</taxon>
        <taxon>Theropoda</taxon>
        <taxon>Coelurosauria</taxon>
        <taxon>Aves</taxon>
        <taxon>Neognathae</taxon>
        <taxon>Neoaves</taxon>
        <taxon>Telluraves</taxon>
        <taxon>Australaves</taxon>
        <taxon>Passeriformes</taxon>
        <taxon>Sturnidae</taxon>
        <taxon>Lamprotornis</taxon>
    </lineage>
</organism>
<dbReference type="FunFam" id="3.80.10.10:FF:000015">
    <property type="entry name" value="Leucine rich repeat containing 38"/>
    <property type="match status" value="1"/>
</dbReference>
<keyword evidence="12" id="KW-0325">Glycoprotein</keyword>
<dbReference type="InterPro" id="IPR032675">
    <property type="entry name" value="LRR_dom_sf"/>
</dbReference>
<keyword evidence="13" id="KW-0407">Ion channel</keyword>
<feature type="transmembrane region" description="Helical" evidence="15">
    <location>
        <begin position="633"/>
        <end position="660"/>
    </location>
</feature>
<evidence type="ECO:0000256" key="6">
    <source>
        <dbReference type="ARBA" id="ARBA00022729"/>
    </source>
</evidence>
<evidence type="ECO:0000256" key="12">
    <source>
        <dbReference type="ARBA" id="ARBA00023180"/>
    </source>
</evidence>
<dbReference type="Gene3D" id="3.80.10.10">
    <property type="entry name" value="Ribonuclease Inhibitor"/>
    <property type="match status" value="1"/>
</dbReference>
<keyword evidence="6" id="KW-0732">Signal</keyword>
<dbReference type="GO" id="GO:0005886">
    <property type="term" value="C:plasma membrane"/>
    <property type="evidence" value="ECO:0007669"/>
    <property type="project" value="UniProtKB-SubCell"/>
</dbReference>
<evidence type="ECO:0000256" key="2">
    <source>
        <dbReference type="ARBA" id="ARBA00022448"/>
    </source>
</evidence>
<dbReference type="PANTHER" id="PTHR45842">
    <property type="entry name" value="SYNAPTIC ADHESION-LIKE MOLECULE SALM"/>
    <property type="match status" value="1"/>
</dbReference>
<feature type="region of interest" description="Disordered" evidence="14">
    <location>
        <begin position="674"/>
        <end position="694"/>
    </location>
</feature>
<reference evidence="16" key="1">
    <citation type="submission" date="2020-10" db="EMBL/GenBank/DDBJ databases">
        <title>Feather gene expression reveals the developmental basis of iridescence in African starlings.</title>
        <authorList>
            <person name="Rubenstein D.R."/>
        </authorList>
    </citation>
    <scope>NUCLEOTIDE SEQUENCE</scope>
    <source>
        <strain evidence="16">SS15</strain>
        <tissue evidence="16">Liver</tissue>
    </source>
</reference>